<accession>A0ACB7PDS4</accession>
<reference evidence="1 2" key="1">
    <citation type="journal article" date="2021" name="Nat. Commun.">
        <title>Genetic determinants of endophytism in the Arabidopsis root mycobiome.</title>
        <authorList>
            <person name="Mesny F."/>
            <person name="Miyauchi S."/>
            <person name="Thiergart T."/>
            <person name="Pickel B."/>
            <person name="Atanasova L."/>
            <person name="Karlsson M."/>
            <person name="Huettel B."/>
            <person name="Barry K.W."/>
            <person name="Haridas S."/>
            <person name="Chen C."/>
            <person name="Bauer D."/>
            <person name="Andreopoulos W."/>
            <person name="Pangilinan J."/>
            <person name="LaButti K."/>
            <person name="Riley R."/>
            <person name="Lipzen A."/>
            <person name="Clum A."/>
            <person name="Drula E."/>
            <person name="Henrissat B."/>
            <person name="Kohler A."/>
            <person name="Grigoriev I.V."/>
            <person name="Martin F.M."/>
            <person name="Hacquard S."/>
        </authorList>
    </citation>
    <scope>NUCLEOTIDE SEQUENCE [LARGE SCALE GENOMIC DNA]</scope>
    <source>
        <strain evidence="1 2">MPI-SDFR-AT-0079</strain>
    </source>
</reference>
<organism evidence="1 2">
    <name type="scientific">Chaetomium tenue</name>
    <dbReference type="NCBI Taxonomy" id="1854479"/>
    <lineage>
        <taxon>Eukaryota</taxon>
        <taxon>Fungi</taxon>
        <taxon>Dikarya</taxon>
        <taxon>Ascomycota</taxon>
        <taxon>Pezizomycotina</taxon>
        <taxon>Sordariomycetes</taxon>
        <taxon>Sordariomycetidae</taxon>
        <taxon>Sordariales</taxon>
        <taxon>Chaetomiaceae</taxon>
        <taxon>Chaetomium</taxon>
    </lineage>
</organism>
<comment type="caution">
    <text evidence="1">The sequence shown here is derived from an EMBL/GenBank/DDBJ whole genome shotgun (WGS) entry which is preliminary data.</text>
</comment>
<evidence type="ECO:0000313" key="1">
    <source>
        <dbReference type="EMBL" id="KAH6636986.1"/>
    </source>
</evidence>
<keyword evidence="2" id="KW-1185">Reference proteome</keyword>
<dbReference type="EMBL" id="JAGIZQ010000003">
    <property type="protein sequence ID" value="KAH6636986.1"/>
    <property type="molecule type" value="Genomic_DNA"/>
</dbReference>
<evidence type="ECO:0000313" key="2">
    <source>
        <dbReference type="Proteomes" id="UP000724584"/>
    </source>
</evidence>
<dbReference type="Proteomes" id="UP000724584">
    <property type="component" value="Unassembled WGS sequence"/>
</dbReference>
<protein>
    <submittedName>
        <fullName evidence="1">Uncharacterized protein</fullName>
    </submittedName>
</protein>
<name>A0ACB7PDS4_9PEZI</name>
<proteinExistence type="predicted"/>
<sequence length="167" mass="17797">MRKRSVGGLSVPRGSRGTGLTGCSQQRTDTDRVAVRRGAVCLGCDNAGYGCAARETGLGIGTLKQPGLLSARLRIPPTQAADPDWVARAHGIGKLASRLVYDAGQPGPMDAAHQSPGTHTLAAGSSYPHPRGLAWRHFSSKEDKRGSEPWLSAVRHGVADFRRCMQW</sequence>
<gene>
    <name evidence="1" type="ORF">F5144DRAFT_591967</name>
</gene>